<comment type="similarity">
    <text evidence="2">Belongs to the MmpS family.</text>
</comment>
<keyword evidence="5 8" id="KW-1133">Transmembrane helix</keyword>
<dbReference type="EMBL" id="AP022582">
    <property type="protein sequence ID" value="BBY00509.1"/>
    <property type="molecule type" value="Genomic_DNA"/>
</dbReference>
<reference evidence="9 10" key="1">
    <citation type="journal article" date="2019" name="Emerg. Microbes Infect.">
        <title>Comprehensive subspecies identification of 175 nontuberculous mycobacteria species based on 7547 genomic profiles.</title>
        <authorList>
            <person name="Matsumoto Y."/>
            <person name="Kinjo T."/>
            <person name="Motooka D."/>
            <person name="Nabeya D."/>
            <person name="Jung N."/>
            <person name="Uechi K."/>
            <person name="Horii T."/>
            <person name="Iida T."/>
            <person name="Fujita J."/>
            <person name="Nakamura S."/>
        </authorList>
    </citation>
    <scope>NUCLEOTIDE SEQUENCE [LARGE SCALE GENOMIC DNA]</scope>
    <source>
        <strain evidence="9 10">JCM 16018</strain>
    </source>
</reference>
<protein>
    <recommendedName>
        <fullName evidence="11">Siderophore export accessory protein MmpS4</fullName>
    </recommendedName>
</protein>
<feature type="transmembrane region" description="Helical" evidence="8">
    <location>
        <begin position="64"/>
        <end position="84"/>
    </location>
</feature>
<evidence type="ECO:0000256" key="4">
    <source>
        <dbReference type="ARBA" id="ARBA00022692"/>
    </source>
</evidence>
<dbReference type="AlphaFoldDB" id="A0A7I7NVK1"/>
<keyword evidence="4 8" id="KW-0812">Transmembrane</keyword>
<evidence type="ECO:0000256" key="3">
    <source>
        <dbReference type="ARBA" id="ARBA00022475"/>
    </source>
</evidence>
<keyword evidence="3" id="KW-1003">Cell membrane</keyword>
<organism evidence="9 10">
    <name type="scientific">Mycobacterium seoulense</name>
    <dbReference type="NCBI Taxonomy" id="386911"/>
    <lineage>
        <taxon>Bacteria</taxon>
        <taxon>Bacillati</taxon>
        <taxon>Actinomycetota</taxon>
        <taxon>Actinomycetes</taxon>
        <taxon>Mycobacteriales</taxon>
        <taxon>Mycobacteriaceae</taxon>
        <taxon>Mycobacterium</taxon>
    </lineage>
</organism>
<keyword evidence="6 8" id="KW-0472">Membrane</keyword>
<evidence type="ECO:0000313" key="9">
    <source>
        <dbReference type="EMBL" id="BBY00509.1"/>
    </source>
</evidence>
<evidence type="ECO:0000256" key="6">
    <source>
        <dbReference type="ARBA" id="ARBA00023136"/>
    </source>
</evidence>
<feature type="compositionally biased region" description="Basic and acidic residues" evidence="7">
    <location>
        <begin position="1"/>
        <end position="18"/>
    </location>
</feature>
<dbReference type="InterPro" id="IPR038468">
    <property type="entry name" value="MmpS_C"/>
</dbReference>
<keyword evidence="10" id="KW-1185">Reference proteome</keyword>
<name>A0A7I7NVK1_9MYCO</name>
<evidence type="ECO:0000256" key="8">
    <source>
        <dbReference type="SAM" id="Phobius"/>
    </source>
</evidence>
<proteinExistence type="inferred from homology"/>
<sequence length="199" mass="21425">MTEPDLRARPGGAREGRDGGQLPGRRRGFLGMGRQSPTGPQGPVGRQQRAHPRGTGIIAALKRLWIPLLIAAVVAVGGMTVARLHGIFGSEKRESYADTRIKDTKPFNPKHIRYEIFGPPGTTADISYFDVDGNPVHVNGQPVPWSFDISTTLPSILGNVVAQGNGDMLGCRIVVDGVVKAERVSHELNAFTYCMLTAT</sequence>
<evidence type="ECO:0000256" key="1">
    <source>
        <dbReference type="ARBA" id="ARBA00004236"/>
    </source>
</evidence>
<gene>
    <name evidence="9" type="ORF">MSEO_10080</name>
</gene>
<dbReference type="Gene3D" id="2.60.40.2880">
    <property type="entry name" value="MmpS1-5, C-terminal soluble domain"/>
    <property type="match status" value="1"/>
</dbReference>
<dbReference type="InterPro" id="IPR008693">
    <property type="entry name" value="MmpS"/>
</dbReference>
<evidence type="ECO:0008006" key="11">
    <source>
        <dbReference type="Google" id="ProtNLM"/>
    </source>
</evidence>
<feature type="region of interest" description="Disordered" evidence="7">
    <location>
        <begin position="1"/>
        <end position="51"/>
    </location>
</feature>
<evidence type="ECO:0000313" key="10">
    <source>
        <dbReference type="Proteomes" id="UP000466632"/>
    </source>
</evidence>
<evidence type="ECO:0000256" key="5">
    <source>
        <dbReference type="ARBA" id="ARBA00022989"/>
    </source>
</evidence>
<accession>A0A7I7NVK1</accession>
<dbReference type="KEGG" id="mseo:MSEO_10080"/>
<dbReference type="Proteomes" id="UP000466632">
    <property type="component" value="Chromosome"/>
</dbReference>
<dbReference type="Pfam" id="PF05423">
    <property type="entry name" value="Mycobact_memb"/>
    <property type="match status" value="1"/>
</dbReference>
<evidence type="ECO:0000256" key="7">
    <source>
        <dbReference type="SAM" id="MobiDB-lite"/>
    </source>
</evidence>
<dbReference type="GO" id="GO:0005886">
    <property type="term" value="C:plasma membrane"/>
    <property type="evidence" value="ECO:0007669"/>
    <property type="project" value="UniProtKB-SubCell"/>
</dbReference>
<evidence type="ECO:0000256" key="2">
    <source>
        <dbReference type="ARBA" id="ARBA00007531"/>
    </source>
</evidence>
<comment type="subcellular location">
    <subcellularLocation>
        <location evidence="1">Cell membrane</location>
    </subcellularLocation>
</comment>